<dbReference type="Proteomes" id="UP001313282">
    <property type="component" value="Unassembled WGS sequence"/>
</dbReference>
<accession>A0AAN8R9L7</accession>
<proteinExistence type="predicted"/>
<dbReference type="EMBL" id="JAVHNR010000009">
    <property type="protein sequence ID" value="KAK6333495.1"/>
    <property type="molecule type" value="Genomic_DNA"/>
</dbReference>
<name>A0AAN8R9L7_9PEZI</name>
<dbReference type="AlphaFoldDB" id="A0AAN8R9L7"/>
<sequence length="68" mass="7507">MRVVYRLLLADRENDSGLLANRSVFTGSDVDIAAARPVKKATIILVFSRTSTPPFSSFKVSHNLKTVQ</sequence>
<organism evidence="1 2">
    <name type="scientific">Orbilia javanica</name>
    <dbReference type="NCBI Taxonomy" id="47235"/>
    <lineage>
        <taxon>Eukaryota</taxon>
        <taxon>Fungi</taxon>
        <taxon>Dikarya</taxon>
        <taxon>Ascomycota</taxon>
        <taxon>Pezizomycotina</taxon>
        <taxon>Orbiliomycetes</taxon>
        <taxon>Orbiliales</taxon>
        <taxon>Orbiliaceae</taxon>
        <taxon>Orbilia</taxon>
    </lineage>
</organism>
<comment type="caution">
    <text evidence="1">The sequence shown here is derived from an EMBL/GenBank/DDBJ whole genome shotgun (WGS) entry which is preliminary data.</text>
</comment>
<keyword evidence="2" id="KW-1185">Reference proteome</keyword>
<reference evidence="1 2" key="1">
    <citation type="submission" date="2019-10" db="EMBL/GenBank/DDBJ databases">
        <authorList>
            <person name="Palmer J.M."/>
        </authorList>
    </citation>
    <scope>NUCLEOTIDE SEQUENCE [LARGE SCALE GENOMIC DNA]</scope>
    <source>
        <strain evidence="1 2">TWF718</strain>
    </source>
</reference>
<evidence type="ECO:0000313" key="2">
    <source>
        <dbReference type="Proteomes" id="UP001313282"/>
    </source>
</evidence>
<protein>
    <submittedName>
        <fullName evidence="1">Uncharacterized protein</fullName>
    </submittedName>
</protein>
<gene>
    <name evidence="1" type="ORF">TWF718_011303</name>
</gene>
<evidence type="ECO:0000313" key="1">
    <source>
        <dbReference type="EMBL" id="KAK6333495.1"/>
    </source>
</evidence>